<evidence type="ECO:0000313" key="3">
    <source>
        <dbReference type="EMBL" id="KHN97865.1"/>
    </source>
</evidence>
<dbReference type="PANTHER" id="PTHR28006">
    <property type="entry name" value="MONOPOLIN COMPLEX SUBUNIT CSM1"/>
    <property type="match status" value="1"/>
</dbReference>
<dbReference type="Pfam" id="PF12539">
    <property type="entry name" value="Csm1"/>
    <property type="match status" value="1"/>
</dbReference>
<dbReference type="GO" id="GO:1990644">
    <property type="term" value="F:microtubule site clamp"/>
    <property type="evidence" value="ECO:0007669"/>
    <property type="project" value="TreeGrafter"/>
</dbReference>
<dbReference type="FunFam" id="3.90.1150.80:FF:000001">
    <property type="entry name" value="Chromosome segregation protein (Pcs1)"/>
    <property type="match status" value="1"/>
</dbReference>
<accession>A0A0B2WYE1</accession>
<name>A0A0B2WYE1_METAS</name>
<dbReference type="HOGENOM" id="CLU_029214_0_0_1"/>
<sequence length="213" mass="23634">MPDLLTASNKLVQSLKEELNAQSAMARQGEQVRQQLELSENNVCDLEKKICDLAESLSNARSEVKSLSAKLSASRAAEASVKNPGSTFKPGEMGHKSAPSEIVLTAQAKEDLYGDLTGLIVRGMKRGDSGNVFDCIQTGRNGTLHFKLALDNGEDPESYNDIQFTYRPQLDTDRDSDLIRMLPDYLVEEITFPRTQASKFYSRVIKSLTERLD</sequence>
<dbReference type="GO" id="GO:0045144">
    <property type="term" value="P:meiotic sister chromatid segregation"/>
    <property type="evidence" value="ECO:0007669"/>
    <property type="project" value="TreeGrafter"/>
</dbReference>
<dbReference type="GO" id="GO:0034506">
    <property type="term" value="C:chromosome, centromeric core domain"/>
    <property type="evidence" value="ECO:0007669"/>
    <property type="project" value="TreeGrafter"/>
</dbReference>
<dbReference type="Proteomes" id="UP000030816">
    <property type="component" value="Unassembled WGS sequence"/>
</dbReference>
<dbReference type="InterPro" id="IPR020981">
    <property type="entry name" value="Csm1/Pcs1_C"/>
</dbReference>
<dbReference type="STRING" id="1081103.A0A0B2WYE1"/>
<evidence type="ECO:0000256" key="1">
    <source>
        <dbReference type="SAM" id="MobiDB-lite"/>
    </source>
</evidence>
<evidence type="ECO:0000259" key="2">
    <source>
        <dbReference type="Pfam" id="PF12539"/>
    </source>
</evidence>
<dbReference type="OrthoDB" id="2431049at2759"/>
<comment type="caution">
    <text evidence="3">The sequence shown here is derived from an EMBL/GenBank/DDBJ whole genome shotgun (WGS) entry which is preliminary data.</text>
</comment>
<protein>
    <submittedName>
        <fullName evidence="3">Chromosome segregation protein</fullName>
    </submittedName>
</protein>
<dbReference type="GO" id="GO:0005730">
    <property type="term" value="C:nucleolus"/>
    <property type="evidence" value="ECO:0007669"/>
    <property type="project" value="TreeGrafter"/>
</dbReference>
<feature type="region of interest" description="Disordered" evidence="1">
    <location>
        <begin position="75"/>
        <end position="95"/>
    </location>
</feature>
<proteinExistence type="predicted"/>
<dbReference type="EMBL" id="AZHE01000009">
    <property type="protein sequence ID" value="KHN97865.1"/>
    <property type="molecule type" value="Genomic_DNA"/>
</dbReference>
<reference evidence="3 4" key="1">
    <citation type="journal article" date="2014" name="Proc. Natl. Acad. Sci. U.S.A.">
        <title>Trajectory and genomic determinants of fungal-pathogen speciation and host adaptation.</title>
        <authorList>
            <person name="Hu X."/>
            <person name="Xiao G."/>
            <person name="Zheng P."/>
            <person name="Shang Y."/>
            <person name="Su Y."/>
            <person name="Zhang X."/>
            <person name="Liu X."/>
            <person name="Zhan S."/>
            <person name="St Leger R.J."/>
            <person name="Wang C."/>
        </authorList>
    </citation>
    <scope>NUCLEOTIDE SEQUENCE [LARGE SCALE GENOMIC DNA]</scope>
    <source>
        <strain evidence="3 4">ARSEF 1941</strain>
    </source>
</reference>
<dbReference type="GO" id="GO:0072686">
    <property type="term" value="C:mitotic spindle"/>
    <property type="evidence" value="ECO:0007669"/>
    <property type="project" value="TreeGrafter"/>
</dbReference>
<dbReference type="GO" id="GO:0033551">
    <property type="term" value="C:monopolin complex"/>
    <property type="evidence" value="ECO:0007669"/>
    <property type="project" value="InterPro"/>
</dbReference>
<gene>
    <name evidence="3" type="ORF">MAM_04254</name>
</gene>
<dbReference type="AlphaFoldDB" id="A0A0B2WYE1"/>
<dbReference type="RefSeq" id="XP_040678931.1">
    <property type="nucleotide sequence ID" value="XM_040823052.1"/>
</dbReference>
<dbReference type="InterPro" id="IPR038608">
    <property type="entry name" value="Csm1/Pcs1_C_sf"/>
</dbReference>
<dbReference type="PANTHER" id="PTHR28006:SF1">
    <property type="entry name" value="MONOPOLIN COMPLEX SUBUNIT CSM1"/>
    <property type="match status" value="1"/>
</dbReference>
<keyword evidence="4" id="KW-1185">Reference proteome</keyword>
<feature type="domain" description="Monopolin complex subunit Csm1/Pcs1 C-terminal" evidence="2">
    <location>
        <begin position="107"/>
        <end position="194"/>
    </location>
</feature>
<dbReference type="GeneID" id="63738709"/>
<evidence type="ECO:0000313" key="4">
    <source>
        <dbReference type="Proteomes" id="UP000030816"/>
    </source>
</evidence>
<dbReference type="CDD" id="cd23787">
    <property type="entry name" value="RWD_CSM1"/>
    <property type="match status" value="1"/>
</dbReference>
<organism evidence="3 4">
    <name type="scientific">Metarhizium album (strain ARSEF 1941)</name>
    <dbReference type="NCBI Taxonomy" id="1081103"/>
    <lineage>
        <taxon>Eukaryota</taxon>
        <taxon>Fungi</taxon>
        <taxon>Dikarya</taxon>
        <taxon>Ascomycota</taxon>
        <taxon>Pezizomycotina</taxon>
        <taxon>Sordariomycetes</taxon>
        <taxon>Hypocreomycetidae</taxon>
        <taxon>Hypocreales</taxon>
        <taxon>Clavicipitaceae</taxon>
        <taxon>Metarhizium</taxon>
    </lineage>
</organism>
<dbReference type="Gene3D" id="3.90.1150.80">
    <property type="match status" value="1"/>
</dbReference>
<dbReference type="GO" id="GO:0051315">
    <property type="term" value="P:attachment of mitotic spindle microtubules to kinetochore"/>
    <property type="evidence" value="ECO:0007669"/>
    <property type="project" value="TreeGrafter"/>
</dbReference>
<dbReference type="InterPro" id="IPR040349">
    <property type="entry name" value="Csm1/Pcs1"/>
</dbReference>